<dbReference type="InterPro" id="IPR036286">
    <property type="entry name" value="LexA/Signal_pep-like_sf"/>
</dbReference>
<dbReference type="Pfam" id="PF00717">
    <property type="entry name" value="Peptidase_S24"/>
    <property type="match status" value="1"/>
</dbReference>
<gene>
    <name evidence="2" type="ORF">H9649_07655</name>
</gene>
<dbReference type="Proteomes" id="UP000626786">
    <property type="component" value="Unassembled WGS sequence"/>
</dbReference>
<evidence type="ECO:0000313" key="2">
    <source>
        <dbReference type="EMBL" id="MBD7984450.1"/>
    </source>
</evidence>
<dbReference type="SUPFAM" id="SSF51306">
    <property type="entry name" value="LexA/Signal peptidase"/>
    <property type="match status" value="1"/>
</dbReference>
<dbReference type="InterPro" id="IPR039418">
    <property type="entry name" value="LexA-like"/>
</dbReference>
<dbReference type="InterPro" id="IPR015927">
    <property type="entry name" value="Peptidase_S24_S26A/B/C"/>
</dbReference>
<organism evidence="2 3">
    <name type="scientific">Sporosarcina quadrami</name>
    <dbReference type="NCBI Taxonomy" id="2762234"/>
    <lineage>
        <taxon>Bacteria</taxon>
        <taxon>Bacillati</taxon>
        <taxon>Bacillota</taxon>
        <taxon>Bacilli</taxon>
        <taxon>Bacillales</taxon>
        <taxon>Caryophanaceae</taxon>
        <taxon>Sporosarcina</taxon>
    </lineage>
</organism>
<protein>
    <submittedName>
        <fullName evidence="2">Helix-turn-helix domain-containing protein</fullName>
    </submittedName>
</protein>
<dbReference type="CDD" id="cd00093">
    <property type="entry name" value="HTH_XRE"/>
    <property type="match status" value="1"/>
</dbReference>
<reference evidence="2 3" key="1">
    <citation type="submission" date="2020-08" db="EMBL/GenBank/DDBJ databases">
        <title>A Genomic Blueprint of the Chicken Gut Microbiome.</title>
        <authorList>
            <person name="Gilroy R."/>
            <person name="Ravi A."/>
            <person name="Getino M."/>
            <person name="Pursley I."/>
            <person name="Horton D.L."/>
            <person name="Alikhan N.-F."/>
            <person name="Baker D."/>
            <person name="Gharbi K."/>
            <person name="Hall N."/>
            <person name="Watson M."/>
            <person name="Adriaenssens E.M."/>
            <person name="Foster-Nyarko E."/>
            <person name="Jarju S."/>
            <person name="Secka A."/>
            <person name="Antonio M."/>
            <person name="Oren A."/>
            <person name="Chaudhuri R."/>
            <person name="La Ragione R.M."/>
            <person name="Hildebrand F."/>
            <person name="Pallen M.J."/>
        </authorList>
    </citation>
    <scope>NUCLEOTIDE SEQUENCE [LARGE SCALE GENOMIC DNA]</scope>
    <source>
        <strain evidence="2 3">Sa2YVA2</strain>
    </source>
</reference>
<feature type="domain" description="HTH cro/C1-type" evidence="1">
    <location>
        <begin position="7"/>
        <end position="62"/>
    </location>
</feature>
<comment type="caution">
    <text evidence="2">The sequence shown here is derived from an EMBL/GenBank/DDBJ whole genome shotgun (WGS) entry which is preliminary data.</text>
</comment>
<dbReference type="RefSeq" id="WP_191694137.1">
    <property type="nucleotide sequence ID" value="NZ_JACSQN010000005.1"/>
</dbReference>
<dbReference type="SMART" id="SM00530">
    <property type="entry name" value="HTH_XRE"/>
    <property type="match status" value="1"/>
</dbReference>
<dbReference type="CDD" id="cd06529">
    <property type="entry name" value="S24_LexA-like"/>
    <property type="match status" value="1"/>
</dbReference>
<evidence type="ECO:0000259" key="1">
    <source>
        <dbReference type="PROSITE" id="PS50943"/>
    </source>
</evidence>
<sequence>MNFGERVKQARLERKMTLLEVAERLGRTEATVQRYESGNIKNPKSDTIQELADALKVSPSYLMGWEDKLPSNVHALSGQTVRIPILGSISCGDPLLAEENIKGYRNESAELLPSGELYYLEANGDSMEPSIPNGSLVLMRRQPEVENGQVAAVLINGDEEATLKRVRIQNGDMILYPDNNKHSPIFVTDNNPIQIIGLAVEVKYKL</sequence>
<dbReference type="Gene3D" id="2.10.109.10">
    <property type="entry name" value="Umud Fragment, subunit A"/>
    <property type="match status" value="1"/>
</dbReference>
<name>A0ABR8U9G8_9BACL</name>
<accession>A0ABR8U9G8</accession>
<proteinExistence type="predicted"/>
<dbReference type="Pfam" id="PF01381">
    <property type="entry name" value="HTH_3"/>
    <property type="match status" value="1"/>
</dbReference>
<dbReference type="EMBL" id="JACSQN010000005">
    <property type="protein sequence ID" value="MBD7984450.1"/>
    <property type="molecule type" value="Genomic_DNA"/>
</dbReference>
<dbReference type="Gene3D" id="1.10.260.40">
    <property type="entry name" value="lambda repressor-like DNA-binding domains"/>
    <property type="match status" value="1"/>
</dbReference>
<dbReference type="PROSITE" id="PS50943">
    <property type="entry name" value="HTH_CROC1"/>
    <property type="match status" value="1"/>
</dbReference>
<dbReference type="PANTHER" id="PTHR33516">
    <property type="entry name" value="LEXA REPRESSOR"/>
    <property type="match status" value="1"/>
</dbReference>
<evidence type="ECO:0000313" key="3">
    <source>
        <dbReference type="Proteomes" id="UP000626786"/>
    </source>
</evidence>
<dbReference type="InterPro" id="IPR050077">
    <property type="entry name" value="LexA_repressor"/>
</dbReference>
<keyword evidence="3" id="KW-1185">Reference proteome</keyword>
<dbReference type="SUPFAM" id="SSF47413">
    <property type="entry name" value="lambda repressor-like DNA-binding domains"/>
    <property type="match status" value="1"/>
</dbReference>
<dbReference type="InterPro" id="IPR001387">
    <property type="entry name" value="Cro/C1-type_HTH"/>
</dbReference>
<dbReference type="PANTHER" id="PTHR33516:SF2">
    <property type="entry name" value="LEXA REPRESSOR-RELATED"/>
    <property type="match status" value="1"/>
</dbReference>
<dbReference type="InterPro" id="IPR010982">
    <property type="entry name" value="Lambda_DNA-bd_dom_sf"/>
</dbReference>